<organism evidence="1 2">
    <name type="scientific">Fictibacillus aquaticus</name>
    <dbReference type="NCBI Taxonomy" id="2021314"/>
    <lineage>
        <taxon>Bacteria</taxon>
        <taxon>Bacillati</taxon>
        <taxon>Bacillota</taxon>
        <taxon>Bacilli</taxon>
        <taxon>Bacillales</taxon>
        <taxon>Fictibacillaceae</taxon>
        <taxon>Fictibacillus</taxon>
    </lineage>
</organism>
<dbReference type="RefSeq" id="WP_094250467.1">
    <property type="nucleotide sequence ID" value="NZ_JBHLXL010000001.1"/>
</dbReference>
<dbReference type="Pfam" id="PF17313">
    <property type="entry name" value="DUF5359"/>
    <property type="match status" value="1"/>
</dbReference>
<protein>
    <submittedName>
        <fullName evidence="1">Uncharacterized protein</fullName>
    </submittedName>
</protein>
<keyword evidence="2" id="KW-1185">Reference proteome</keyword>
<dbReference type="AlphaFoldDB" id="A0A235FAZ8"/>
<name>A0A235FAZ8_9BACL</name>
<proteinExistence type="predicted"/>
<comment type="caution">
    <text evidence="1">The sequence shown here is derived from an EMBL/GenBank/DDBJ whole genome shotgun (WGS) entry which is preliminary data.</text>
</comment>
<dbReference type="Proteomes" id="UP000215059">
    <property type="component" value="Unassembled WGS sequence"/>
</dbReference>
<dbReference type="OrthoDB" id="2697487at2"/>
<accession>A0A235FAZ8</accession>
<reference evidence="1 2" key="1">
    <citation type="submission" date="2017-07" db="EMBL/GenBank/DDBJ databases">
        <title>Fictibacillus sp. nov. GDSW-R2A3 Genome sequencing and assembly.</title>
        <authorList>
            <person name="Mayilraj S."/>
        </authorList>
    </citation>
    <scope>NUCLEOTIDE SEQUENCE [LARGE SCALE GENOMIC DNA]</scope>
    <source>
        <strain evidence="1 2">GDSW-R2A3</strain>
    </source>
</reference>
<gene>
    <name evidence="1" type="ORF">CGZ90_00980</name>
</gene>
<sequence length="59" mass="6798">MKRVDRLLIQLAIIHFIFLLTAQTLNQTEGFRRLTNKSIQFEGVIKGGVPETLETIDRN</sequence>
<dbReference type="InterPro" id="IPR035281">
    <property type="entry name" value="DUF5359"/>
</dbReference>
<evidence type="ECO:0000313" key="1">
    <source>
        <dbReference type="EMBL" id="OYD58506.1"/>
    </source>
</evidence>
<dbReference type="EMBL" id="NOII01000001">
    <property type="protein sequence ID" value="OYD58506.1"/>
    <property type="molecule type" value="Genomic_DNA"/>
</dbReference>
<evidence type="ECO:0000313" key="2">
    <source>
        <dbReference type="Proteomes" id="UP000215059"/>
    </source>
</evidence>